<dbReference type="OrthoDB" id="9814474at2"/>
<organism evidence="3 4">
    <name type="scientific">Holzapfeliella floricola DSM 23037 = JCM 16512</name>
    <dbReference type="NCBI Taxonomy" id="1423744"/>
    <lineage>
        <taxon>Bacteria</taxon>
        <taxon>Bacillati</taxon>
        <taxon>Bacillota</taxon>
        <taxon>Bacilli</taxon>
        <taxon>Lactobacillales</taxon>
        <taxon>Lactobacillaceae</taxon>
        <taxon>Holzapfeliella</taxon>
    </lineage>
</organism>
<proteinExistence type="predicted"/>
<accession>A0A0R2DX46</accession>
<feature type="transmembrane region" description="Helical" evidence="2">
    <location>
        <begin position="158"/>
        <end position="182"/>
    </location>
</feature>
<reference evidence="3 4" key="1">
    <citation type="journal article" date="2015" name="Genome Announc.">
        <title>Expanding the biotechnology potential of lactobacilli through comparative genomics of 213 strains and associated genera.</title>
        <authorList>
            <person name="Sun Z."/>
            <person name="Harris H.M."/>
            <person name="McCann A."/>
            <person name="Guo C."/>
            <person name="Argimon S."/>
            <person name="Zhang W."/>
            <person name="Yang X."/>
            <person name="Jeffery I.B."/>
            <person name="Cooney J.C."/>
            <person name="Kagawa T.F."/>
            <person name="Liu W."/>
            <person name="Song Y."/>
            <person name="Salvetti E."/>
            <person name="Wrobel A."/>
            <person name="Rasinkangas P."/>
            <person name="Parkhill J."/>
            <person name="Rea M.C."/>
            <person name="O'Sullivan O."/>
            <person name="Ritari J."/>
            <person name="Douillard F.P."/>
            <person name="Paul Ross R."/>
            <person name="Yang R."/>
            <person name="Briner A.E."/>
            <person name="Felis G.E."/>
            <person name="de Vos W.M."/>
            <person name="Barrangou R."/>
            <person name="Klaenhammer T.R."/>
            <person name="Caufield P.W."/>
            <person name="Cui Y."/>
            <person name="Zhang H."/>
            <person name="O'Toole P.W."/>
        </authorList>
    </citation>
    <scope>NUCLEOTIDE SEQUENCE [LARGE SCALE GENOMIC DNA]</scope>
    <source>
        <strain evidence="3 4">DSM 23037</strain>
    </source>
</reference>
<dbReference type="InterPro" id="IPR038750">
    <property type="entry name" value="YczE/YyaS-like"/>
</dbReference>
<dbReference type="PATRIC" id="fig|1423744.4.peg.1175"/>
<keyword evidence="2" id="KW-0472">Membrane</keyword>
<dbReference type="Pfam" id="PF19700">
    <property type="entry name" value="DUF6198"/>
    <property type="match status" value="1"/>
</dbReference>
<dbReference type="Proteomes" id="UP000051378">
    <property type="component" value="Unassembled WGS sequence"/>
</dbReference>
<dbReference type="PANTHER" id="PTHR40078:SF1">
    <property type="entry name" value="INTEGRAL MEMBRANE PROTEIN"/>
    <property type="match status" value="1"/>
</dbReference>
<comment type="caution">
    <text evidence="3">The sequence shown here is derived from an EMBL/GenBank/DDBJ whole genome shotgun (WGS) entry which is preliminary data.</text>
</comment>
<dbReference type="AlphaFoldDB" id="A0A0R2DX46"/>
<dbReference type="EMBL" id="AYZL01000006">
    <property type="protein sequence ID" value="KRN04788.1"/>
    <property type="molecule type" value="Genomic_DNA"/>
</dbReference>
<feature type="transmembrane region" description="Helical" evidence="2">
    <location>
        <begin position="97"/>
        <end position="119"/>
    </location>
</feature>
<protein>
    <submittedName>
        <fullName evidence="3">Integral membrane protein</fullName>
    </submittedName>
</protein>
<gene>
    <name evidence="3" type="ORF">FC86_GL001145</name>
</gene>
<keyword evidence="2" id="KW-1133">Transmembrane helix</keyword>
<evidence type="ECO:0000313" key="3">
    <source>
        <dbReference type="EMBL" id="KRN04788.1"/>
    </source>
</evidence>
<feature type="compositionally biased region" description="Basic and acidic residues" evidence="1">
    <location>
        <begin position="276"/>
        <end position="287"/>
    </location>
</feature>
<keyword evidence="2" id="KW-0812">Transmembrane</keyword>
<keyword evidence="4" id="KW-1185">Reference proteome</keyword>
<evidence type="ECO:0000313" key="4">
    <source>
        <dbReference type="Proteomes" id="UP000051378"/>
    </source>
</evidence>
<feature type="region of interest" description="Disordered" evidence="1">
    <location>
        <begin position="265"/>
        <end position="287"/>
    </location>
</feature>
<feature type="transmembrane region" description="Helical" evidence="2">
    <location>
        <begin position="74"/>
        <end position="91"/>
    </location>
</feature>
<dbReference type="STRING" id="1423744.FC86_GL001145"/>
<feature type="transmembrane region" description="Helical" evidence="2">
    <location>
        <begin position="49"/>
        <end position="67"/>
    </location>
</feature>
<evidence type="ECO:0000256" key="1">
    <source>
        <dbReference type="SAM" id="MobiDB-lite"/>
    </source>
</evidence>
<evidence type="ECO:0000256" key="2">
    <source>
        <dbReference type="SAM" id="Phobius"/>
    </source>
</evidence>
<sequence>MLFVLQSLVSFAGIAVLSLGAAILRLGSVGLDPFTAINTGLSAKLNVDLGVFQLGFNFIIFIFIVLLDRKKIGFGTIMNMVLVGFEIQFFYESFSNFFILTSTFVSIAAAIIGLLLFTLGSSLYMGPGLGVAPYDAVAPILSKKFHIKYKVARIIQDLLFMAGAFYLGGPVGFATIIIAFFAGPLITMWNKRVSYPLVRNVKEFAAEPTPKSLGNRLVAATKVGYEAVRKSYEETFEIQKEMTGFSDEELQNRIKVAKQNYQDAERVAQNSQRQYEMLEKERENRNE</sequence>
<name>A0A0R2DX46_9LACO</name>
<dbReference type="PANTHER" id="PTHR40078">
    <property type="entry name" value="INTEGRAL MEMBRANE PROTEIN-RELATED"/>
    <property type="match status" value="1"/>
</dbReference>